<dbReference type="EMBL" id="JAVDWW010000006">
    <property type="protein sequence ID" value="MDR7170487.1"/>
    <property type="molecule type" value="Genomic_DNA"/>
</dbReference>
<evidence type="ECO:0000313" key="1">
    <source>
        <dbReference type="EMBL" id="MDR7170487.1"/>
    </source>
</evidence>
<dbReference type="RefSeq" id="WP_310404456.1">
    <property type="nucleotide sequence ID" value="NZ_JAVDWW010000006.1"/>
</dbReference>
<evidence type="ECO:0000313" key="2">
    <source>
        <dbReference type="Proteomes" id="UP001251217"/>
    </source>
</evidence>
<name>A0ABU1XKI7_9NOCA</name>
<keyword evidence="2" id="KW-1185">Reference proteome</keyword>
<evidence type="ECO:0008006" key="3">
    <source>
        <dbReference type="Google" id="ProtNLM"/>
    </source>
</evidence>
<reference evidence="1 2" key="1">
    <citation type="submission" date="2023-07" db="EMBL/GenBank/DDBJ databases">
        <title>Sorghum-associated microbial communities from plants grown in Nebraska, USA.</title>
        <authorList>
            <person name="Schachtman D."/>
        </authorList>
    </citation>
    <scope>NUCLEOTIDE SEQUENCE [LARGE SCALE GENOMIC DNA]</scope>
    <source>
        <strain evidence="1 2">4272</strain>
    </source>
</reference>
<accession>A0ABU1XKI7</accession>
<proteinExistence type="predicted"/>
<gene>
    <name evidence="1" type="ORF">J2W56_004238</name>
</gene>
<dbReference type="Proteomes" id="UP001251217">
    <property type="component" value="Unassembled WGS sequence"/>
</dbReference>
<comment type="caution">
    <text evidence="1">The sequence shown here is derived from an EMBL/GenBank/DDBJ whole genome shotgun (WGS) entry which is preliminary data.</text>
</comment>
<organism evidence="1 2">
    <name type="scientific">Nocardia kruczakiae</name>
    <dbReference type="NCBI Taxonomy" id="261477"/>
    <lineage>
        <taxon>Bacteria</taxon>
        <taxon>Bacillati</taxon>
        <taxon>Actinomycetota</taxon>
        <taxon>Actinomycetes</taxon>
        <taxon>Mycobacteriales</taxon>
        <taxon>Nocardiaceae</taxon>
        <taxon>Nocardia</taxon>
    </lineage>
</organism>
<sequence>MGEDIAVGDRIEWCSDIDGRPVEPGDPEARTYTGTVDSVHRHPDDASRVVAYLVHCRGGVSGTYLATVLPEHRPTPIES</sequence>
<protein>
    <recommendedName>
        <fullName evidence="3">Hypervirulence associated protein TUDOR domain-containing protein</fullName>
    </recommendedName>
</protein>